<proteinExistence type="predicted"/>
<feature type="region of interest" description="Disordered" evidence="1">
    <location>
        <begin position="34"/>
        <end position="66"/>
    </location>
</feature>
<evidence type="ECO:0000313" key="4">
    <source>
        <dbReference type="Proteomes" id="UP000294963"/>
    </source>
</evidence>
<reference evidence="3 4" key="1">
    <citation type="submission" date="2019-03" db="EMBL/GenBank/DDBJ databases">
        <title>Genomic analyses of the natural microbiome of Caenorhabditis elegans.</title>
        <authorList>
            <person name="Samuel B."/>
        </authorList>
    </citation>
    <scope>NUCLEOTIDE SEQUENCE [LARGE SCALE GENOMIC DNA]</scope>
    <source>
        <strain evidence="3 4">JUb89</strain>
    </source>
</reference>
<gene>
    <name evidence="3" type="ORF">EC844_102123</name>
</gene>
<keyword evidence="2" id="KW-1133">Transmembrane helix</keyword>
<accession>A0A4R1Y052</accession>
<dbReference type="EMBL" id="SLVJ01000002">
    <property type="protein sequence ID" value="TCM69856.1"/>
    <property type="molecule type" value="Genomic_DNA"/>
</dbReference>
<dbReference type="AlphaFoldDB" id="A0A4R1Y052"/>
<feature type="transmembrane region" description="Helical" evidence="2">
    <location>
        <begin position="6"/>
        <end position="28"/>
    </location>
</feature>
<evidence type="ECO:0000256" key="2">
    <source>
        <dbReference type="SAM" id="Phobius"/>
    </source>
</evidence>
<name>A0A4R1Y052_ACICA</name>
<evidence type="ECO:0000256" key="1">
    <source>
        <dbReference type="SAM" id="MobiDB-lite"/>
    </source>
</evidence>
<keyword evidence="2" id="KW-0812">Transmembrane</keyword>
<keyword evidence="4" id="KW-1185">Reference proteome</keyword>
<organism evidence="3 4">
    <name type="scientific">Acinetobacter calcoaceticus</name>
    <dbReference type="NCBI Taxonomy" id="471"/>
    <lineage>
        <taxon>Bacteria</taxon>
        <taxon>Pseudomonadati</taxon>
        <taxon>Pseudomonadota</taxon>
        <taxon>Gammaproteobacteria</taxon>
        <taxon>Moraxellales</taxon>
        <taxon>Moraxellaceae</taxon>
        <taxon>Acinetobacter</taxon>
        <taxon>Acinetobacter calcoaceticus/baumannii complex</taxon>
    </lineage>
</organism>
<dbReference type="Proteomes" id="UP000294963">
    <property type="component" value="Unassembled WGS sequence"/>
</dbReference>
<evidence type="ECO:0000313" key="3">
    <source>
        <dbReference type="EMBL" id="TCM69856.1"/>
    </source>
</evidence>
<comment type="caution">
    <text evidence="3">The sequence shown here is derived from an EMBL/GenBank/DDBJ whole genome shotgun (WGS) entry which is preliminary data.</text>
</comment>
<protein>
    <submittedName>
        <fullName evidence="3">Uncharacterized protein</fullName>
    </submittedName>
</protein>
<keyword evidence="2" id="KW-0472">Membrane</keyword>
<sequence length="66" mass="7495">MLKPLLIAVILVSLVALGFLIFLSVKLLRQSQQQLAKERQQHPAQKQRHPALDKSATPRNRAKTKK</sequence>